<protein>
    <submittedName>
        <fullName evidence="1">Uncharacterized protein</fullName>
    </submittedName>
</protein>
<organism evidence="1 2">
    <name type="scientific">Natronorubrum sulfidifaciens JCM 14089</name>
    <dbReference type="NCBI Taxonomy" id="1230460"/>
    <lineage>
        <taxon>Archaea</taxon>
        <taxon>Methanobacteriati</taxon>
        <taxon>Methanobacteriota</taxon>
        <taxon>Stenosarchaea group</taxon>
        <taxon>Halobacteria</taxon>
        <taxon>Halobacteriales</taxon>
        <taxon>Natrialbaceae</taxon>
        <taxon>Natronorubrum</taxon>
    </lineage>
</organism>
<keyword evidence="2" id="KW-1185">Reference proteome</keyword>
<sequence length="76" mass="8343">MGGVLTVGNEYSLELTAPFAVRTASFVLCRTVPTHVSTVAVRENCSAIRYRFRSITRLIEYGSREPFVPNSDCTAG</sequence>
<dbReference type="Proteomes" id="UP000011661">
    <property type="component" value="Unassembled WGS sequence"/>
</dbReference>
<gene>
    <name evidence="1" type="ORF">C495_10779</name>
</gene>
<evidence type="ECO:0000313" key="2">
    <source>
        <dbReference type="Proteomes" id="UP000011661"/>
    </source>
</evidence>
<name>L9W503_9EURY</name>
<dbReference type="AlphaFoldDB" id="L9W503"/>
<dbReference type="EMBL" id="AOHX01000039">
    <property type="protein sequence ID" value="ELY44381.1"/>
    <property type="molecule type" value="Genomic_DNA"/>
</dbReference>
<evidence type="ECO:0000313" key="1">
    <source>
        <dbReference type="EMBL" id="ELY44381.1"/>
    </source>
</evidence>
<reference evidence="1 2" key="1">
    <citation type="journal article" date="2014" name="PLoS Genet.">
        <title>Phylogenetically driven sequencing of extremely halophilic archaea reveals strategies for static and dynamic osmo-response.</title>
        <authorList>
            <person name="Becker E.A."/>
            <person name="Seitzer P.M."/>
            <person name="Tritt A."/>
            <person name="Larsen D."/>
            <person name="Krusor M."/>
            <person name="Yao A.I."/>
            <person name="Wu D."/>
            <person name="Madern D."/>
            <person name="Eisen J.A."/>
            <person name="Darling A.E."/>
            <person name="Facciotti M.T."/>
        </authorList>
    </citation>
    <scope>NUCLEOTIDE SEQUENCE [LARGE SCALE GENOMIC DNA]</scope>
    <source>
        <strain evidence="1 2">JCM 14089</strain>
    </source>
</reference>
<proteinExistence type="predicted"/>
<accession>L9W503</accession>
<comment type="caution">
    <text evidence="1">The sequence shown here is derived from an EMBL/GenBank/DDBJ whole genome shotgun (WGS) entry which is preliminary data.</text>
</comment>